<evidence type="ECO:0000256" key="4">
    <source>
        <dbReference type="ARBA" id="ARBA00023136"/>
    </source>
</evidence>
<dbReference type="InterPro" id="IPR036013">
    <property type="entry name" value="Band_7/SPFH_dom_sf"/>
</dbReference>
<reference evidence="8" key="1">
    <citation type="submission" date="2023-03" db="EMBL/GenBank/DDBJ databases">
        <title>Complete genome of Cladonia borealis.</title>
        <authorList>
            <person name="Park H."/>
        </authorList>
    </citation>
    <scope>NUCLEOTIDE SEQUENCE</scope>
    <source>
        <strain evidence="8">ANT050790</strain>
    </source>
</reference>
<feature type="compositionally biased region" description="Basic and acidic residues" evidence="6">
    <location>
        <begin position="483"/>
        <end position="498"/>
    </location>
</feature>
<dbReference type="Pfam" id="PF01145">
    <property type="entry name" value="Band_7"/>
    <property type="match status" value="1"/>
</dbReference>
<dbReference type="EMBL" id="JAFEKC020000004">
    <property type="protein sequence ID" value="KAK0514872.1"/>
    <property type="molecule type" value="Genomic_DNA"/>
</dbReference>
<evidence type="ECO:0000256" key="5">
    <source>
        <dbReference type="RuleBase" id="RU366054"/>
    </source>
</evidence>
<proteinExistence type="inferred from homology"/>
<name>A0AA39V3U6_9LECA</name>
<evidence type="ECO:0000313" key="9">
    <source>
        <dbReference type="Proteomes" id="UP001166286"/>
    </source>
</evidence>
<dbReference type="PANTHER" id="PTHR13806">
    <property type="entry name" value="FLOTILLIN-RELATED"/>
    <property type="match status" value="1"/>
</dbReference>
<dbReference type="CDD" id="cd03399">
    <property type="entry name" value="SPFH_flotillin"/>
    <property type="match status" value="1"/>
</dbReference>
<gene>
    <name evidence="8" type="ORF">JMJ35_002251</name>
</gene>
<evidence type="ECO:0000256" key="1">
    <source>
        <dbReference type="ARBA" id="ARBA00004236"/>
    </source>
</evidence>
<dbReference type="GO" id="GO:0005886">
    <property type="term" value="C:plasma membrane"/>
    <property type="evidence" value="ECO:0007669"/>
    <property type="project" value="UniProtKB-SubCell"/>
</dbReference>
<dbReference type="AlphaFoldDB" id="A0AA39V3U6"/>
<evidence type="ECO:0000259" key="7">
    <source>
        <dbReference type="Pfam" id="PF01145"/>
    </source>
</evidence>
<comment type="similarity">
    <text evidence="2 5">Belongs to the band 7/mec-2 family. Flotillin subfamily.</text>
</comment>
<evidence type="ECO:0000256" key="2">
    <source>
        <dbReference type="ARBA" id="ARBA00007161"/>
    </source>
</evidence>
<sequence length="498" mass="54785">MKPWYYVAGANENLVITGAGIKDVTLAKKHWVVPGQKCRVISMNPFDLEIDIQATSKEMLSFLLPVILTVGPDDNHENLIKYVKTLTGGSPNQGRQDCQRIVKGIVEGEIRGRVSGLTLEEVFKDRQLFQSEVVQQVQRDLHDLGLKIYNANVKELESDYFTLLSQKAHEGASNQAKVDVANARMLGEIGEAEKVGKRKQEIARIEAETAVLQTQRDSQKAAAEADYTSTQTKLNMGTQLAQIDADRKAEARDVELQREVQIKRKEMELEKVRAKDLVKATIEREAAQQAAEAQFFSENKVADSKRYRAGQDAEAKLFTDTKNAEGVLFKQKQDAEASFYRTQKEAEASLYAETKRAEAIKQQAEATFFAKKKEAEGTTEMAKAYAHMADALGGPQLLMQYLMLTNGTYETLANANAAAINGLQPKITVWNTGDNAAGSSSNDSGLGAIRNIMQALPPMLSTINDQTGIAPPNWLAKMGGDSSGKEVAKREGKVNGTH</sequence>
<dbReference type="InterPro" id="IPR001107">
    <property type="entry name" value="Band_7"/>
</dbReference>
<keyword evidence="9" id="KW-1185">Reference proteome</keyword>
<comment type="subcellular location">
    <subcellularLocation>
        <location evidence="1">Cell membrane</location>
    </subcellularLocation>
</comment>
<dbReference type="SUPFAM" id="SSF117892">
    <property type="entry name" value="Band 7/SPFH domain"/>
    <property type="match status" value="1"/>
</dbReference>
<feature type="domain" description="Band 7" evidence="7">
    <location>
        <begin position="8"/>
        <end position="183"/>
    </location>
</feature>
<evidence type="ECO:0000256" key="3">
    <source>
        <dbReference type="ARBA" id="ARBA00022475"/>
    </source>
</evidence>
<dbReference type="PANTHER" id="PTHR13806:SF31">
    <property type="entry name" value="FLOTILLIN-LIKE PROTEIN 1-RELATED"/>
    <property type="match status" value="1"/>
</dbReference>
<keyword evidence="4" id="KW-0472">Membrane</keyword>
<feature type="region of interest" description="Disordered" evidence="6">
    <location>
        <begin position="476"/>
        <end position="498"/>
    </location>
</feature>
<keyword evidence="3" id="KW-1003">Cell membrane</keyword>
<evidence type="ECO:0000256" key="6">
    <source>
        <dbReference type="SAM" id="MobiDB-lite"/>
    </source>
</evidence>
<organism evidence="8 9">
    <name type="scientific">Cladonia borealis</name>
    <dbReference type="NCBI Taxonomy" id="184061"/>
    <lineage>
        <taxon>Eukaryota</taxon>
        <taxon>Fungi</taxon>
        <taxon>Dikarya</taxon>
        <taxon>Ascomycota</taxon>
        <taxon>Pezizomycotina</taxon>
        <taxon>Lecanoromycetes</taxon>
        <taxon>OSLEUM clade</taxon>
        <taxon>Lecanoromycetidae</taxon>
        <taxon>Lecanorales</taxon>
        <taxon>Lecanorineae</taxon>
        <taxon>Cladoniaceae</taxon>
        <taxon>Cladonia</taxon>
    </lineage>
</organism>
<comment type="caution">
    <text evidence="8">The sequence shown here is derived from an EMBL/GenBank/DDBJ whole genome shotgun (WGS) entry which is preliminary data.</text>
</comment>
<dbReference type="Gene3D" id="3.30.479.30">
    <property type="entry name" value="Band 7 domain"/>
    <property type="match status" value="1"/>
</dbReference>
<dbReference type="InterPro" id="IPR027705">
    <property type="entry name" value="Flotillin_fam"/>
</dbReference>
<dbReference type="Proteomes" id="UP001166286">
    <property type="component" value="Unassembled WGS sequence"/>
</dbReference>
<protein>
    <recommendedName>
        <fullName evidence="7">Band 7 domain-containing protein</fullName>
    </recommendedName>
</protein>
<evidence type="ECO:0000313" key="8">
    <source>
        <dbReference type="EMBL" id="KAK0514872.1"/>
    </source>
</evidence>
<accession>A0AA39V3U6</accession>